<keyword evidence="2" id="KW-0547">Nucleotide-binding</keyword>
<dbReference type="InterPro" id="IPR033738">
    <property type="entry name" value="AsnB_N"/>
</dbReference>
<evidence type="ECO:0000256" key="4">
    <source>
        <dbReference type="ARBA" id="ARBA00022962"/>
    </source>
</evidence>
<dbReference type="AlphaFoldDB" id="E6PNX1"/>
<dbReference type="GO" id="GO:0006529">
    <property type="term" value="P:asparagine biosynthetic process"/>
    <property type="evidence" value="ECO:0007669"/>
    <property type="project" value="InterPro"/>
</dbReference>
<accession>E6PNX1</accession>
<dbReference type="PIRSF" id="PIRSF001589">
    <property type="entry name" value="Asn_synthetase_glu-h"/>
    <property type="match status" value="1"/>
</dbReference>
<dbReference type="Pfam" id="PF13537">
    <property type="entry name" value="GATase_7"/>
    <property type="match status" value="1"/>
</dbReference>
<dbReference type="InterPro" id="IPR051786">
    <property type="entry name" value="ASN_synthetase/amidase"/>
</dbReference>
<dbReference type="Gene3D" id="3.40.50.620">
    <property type="entry name" value="HUPs"/>
    <property type="match status" value="1"/>
</dbReference>
<feature type="compositionally biased region" description="Basic and acidic residues" evidence="5">
    <location>
        <begin position="296"/>
        <end position="306"/>
    </location>
</feature>
<evidence type="ECO:0000256" key="1">
    <source>
        <dbReference type="ARBA" id="ARBA00005752"/>
    </source>
</evidence>
<comment type="similarity">
    <text evidence="1">Belongs to the asparagine synthetase family.</text>
</comment>
<dbReference type="Pfam" id="PF00733">
    <property type="entry name" value="Asn_synthase"/>
    <property type="match status" value="1"/>
</dbReference>
<dbReference type="InterPro" id="IPR001962">
    <property type="entry name" value="Asn_synthase"/>
</dbReference>
<evidence type="ECO:0000256" key="3">
    <source>
        <dbReference type="ARBA" id="ARBA00022840"/>
    </source>
</evidence>
<dbReference type="InterPro" id="IPR029055">
    <property type="entry name" value="Ntn_hydrolases_N"/>
</dbReference>
<dbReference type="SUPFAM" id="SSF52402">
    <property type="entry name" value="Adenine nucleotide alpha hydrolases-like"/>
    <property type="match status" value="1"/>
</dbReference>
<dbReference type="PROSITE" id="PS51278">
    <property type="entry name" value="GATASE_TYPE_2"/>
    <property type="match status" value="1"/>
</dbReference>
<reference evidence="7" key="1">
    <citation type="submission" date="2009-10" db="EMBL/GenBank/DDBJ databases">
        <title>Diversity of trophic interactions inside an arsenic-rich microbial ecosystem.</title>
        <authorList>
            <person name="Bertin P.N."/>
            <person name="Heinrich-Salmeron A."/>
            <person name="Pelletier E."/>
            <person name="Goulhen-Chollet F."/>
            <person name="Arsene-Ploetze F."/>
            <person name="Gallien S."/>
            <person name="Calteau A."/>
            <person name="Vallenet D."/>
            <person name="Casiot C."/>
            <person name="Chane-Woon-Ming B."/>
            <person name="Giloteaux L."/>
            <person name="Barakat M."/>
            <person name="Bonnefoy V."/>
            <person name="Bruneel O."/>
            <person name="Chandler M."/>
            <person name="Cleiss J."/>
            <person name="Duran R."/>
            <person name="Elbaz-Poulichet F."/>
            <person name="Fonknechten N."/>
            <person name="Lauga B."/>
            <person name="Mornico D."/>
            <person name="Ortet P."/>
            <person name="Schaeffer C."/>
            <person name="Siguier P."/>
            <person name="Alexander Thil Smith A."/>
            <person name="Van Dorsselaer A."/>
            <person name="Weissenbach J."/>
            <person name="Medigue C."/>
            <person name="Le Paslier D."/>
        </authorList>
    </citation>
    <scope>NUCLEOTIDE SEQUENCE</scope>
</reference>
<evidence type="ECO:0000256" key="2">
    <source>
        <dbReference type="ARBA" id="ARBA00022741"/>
    </source>
</evidence>
<protein>
    <submittedName>
        <fullName evidence="7">Putative Asparagine synthase (Glutamine-hydrolyzing)</fullName>
        <ecNumber evidence="7">6.3.5.4</ecNumber>
    </submittedName>
</protein>
<feature type="domain" description="Glutamine amidotransferase type-2" evidence="6">
    <location>
        <begin position="2"/>
        <end position="216"/>
    </location>
</feature>
<dbReference type="CDD" id="cd01991">
    <property type="entry name" value="Asn_synthase_B_C"/>
    <property type="match status" value="1"/>
</dbReference>
<dbReference type="InterPro" id="IPR014729">
    <property type="entry name" value="Rossmann-like_a/b/a_fold"/>
</dbReference>
<dbReference type="GO" id="GO:0004066">
    <property type="term" value="F:asparagine synthase (glutamine-hydrolyzing) activity"/>
    <property type="evidence" value="ECO:0007669"/>
    <property type="project" value="UniProtKB-EC"/>
</dbReference>
<evidence type="ECO:0000259" key="6">
    <source>
        <dbReference type="PROSITE" id="PS51278"/>
    </source>
</evidence>
<evidence type="ECO:0000313" key="7">
    <source>
        <dbReference type="EMBL" id="CBH96623.1"/>
    </source>
</evidence>
<comment type="caution">
    <text evidence="7">The sequence shown here is derived from an EMBL/GenBank/DDBJ whole genome shotgun (WGS) entry which is preliminary data.</text>
</comment>
<feature type="region of interest" description="Disordered" evidence="5">
    <location>
        <begin position="285"/>
        <end position="306"/>
    </location>
</feature>
<sequence length="627" mass="69755">MCGIYGYFDRSGSSLAAQALAAMDASLVHRGPDDSGVFEAKGVAIGNRRLSIIDIAGGHQPFVSDDGKIALVQNGEIFNHVELRAELQRQGVRFHTDHSDTEVLLRLYEREGLDFLPRLNGMFAIAIFDARNPDLPTLHLVRDRIGVKPLFVQDDGSRALFGSEIKALLAAQPGKPTLDLPALQHYLAYNYVPPPFTLFAGVRHVMPGTVLSLTSTGSTTRRWWSLAEQQPAAQHFSAWQDNFLALLDDAVRLRLRADVPFGAFLSGGVDSSTVVALMARHMGAPAAGPSPAPPPRESRELGAARRSLGREPVRSFCIGFPDPRFDESPFARDAAQRFGATHREQIVQPDMLDDWANVLWHCDQPHGDASFMPTLKVSELAVQDVKVVLTGDGGDELFAGYDKYASFMADPALRGLPAADFARQYVEHTGLFGAQARAALFQPWLRRKLADVDSVRDVAAPWFEQAAHFDRVNQMLFLDMMLLLPGNNLVKPDRMGMAVSLEARTPFLDWRMMEFAFRAEGGTKLHNGDKKHWFKRAVEPLIGADLAHRKKQMFTVPIGDWFRDARKQWLHDLLFAPNALGARLFDMAQVRKLFDDHVSGGANHTRELRALAALELWARRFEPQLPD</sequence>
<keyword evidence="3" id="KW-0067">ATP-binding</keyword>
<dbReference type="InterPro" id="IPR006426">
    <property type="entry name" value="Asn_synth_AEB"/>
</dbReference>
<evidence type="ECO:0000256" key="5">
    <source>
        <dbReference type="SAM" id="MobiDB-lite"/>
    </source>
</evidence>
<dbReference type="NCBIfam" id="TIGR01536">
    <property type="entry name" value="asn_synth_AEB"/>
    <property type="match status" value="1"/>
</dbReference>
<dbReference type="GO" id="GO:0005829">
    <property type="term" value="C:cytosol"/>
    <property type="evidence" value="ECO:0007669"/>
    <property type="project" value="TreeGrafter"/>
</dbReference>
<dbReference type="Gene3D" id="3.60.20.10">
    <property type="entry name" value="Glutamine Phosphoribosylpyrophosphate, subunit 1, domain 1"/>
    <property type="match status" value="1"/>
</dbReference>
<dbReference type="EMBL" id="CABM01000030">
    <property type="protein sequence ID" value="CBH96623.1"/>
    <property type="molecule type" value="Genomic_DNA"/>
</dbReference>
<dbReference type="SUPFAM" id="SSF56235">
    <property type="entry name" value="N-terminal nucleophile aminohydrolases (Ntn hydrolases)"/>
    <property type="match status" value="1"/>
</dbReference>
<keyword evidence="4" id="KW-0315">Glutamine amidotransferase</keyword>
<name>E6PNX1_9ZZZZ</name>
<dbReference type="InterPro" id="IPR017932">
    <property type="entry name" value="GATase_2_dom"/>
</dbReference>
<dbReference type="PANTHER" id="PTHR43284:SF1">
    <property type="entry name" value="ASPARAGINE SYNTHETASE"/>
    <property type="match status" value="1"/>
</dbReference>
<gene>
    <name evidence="7" type="ORF">CARN2_2338</name>
</gene>
<organism evidence="7">
    <name type="scientific">mine drainage metagenome</name>
    <dbReference type="NCBI Taxonomy" id="410659"/>
    <lineage>
        <taxon>unclassified sequences</taxon>
        <taxon>metagenomes</taxon>
        <taxon>ecological metagenomes</taxon>
    </lineage>
</organism>
<dbReference type="CDD" id="cd00712">
    <property type="entry name" value="AsnB"/>
    <property type="match status" value="1"/>
</dbReference>
<keyword evidence="7" id="KW-0436">Ligase</keyword>
<dbReference type="EC" id="6.3.5.4" evidence="7"/>
<proteinExistence type="inferred from homology"/>
<dbReference type="PANTHER" id="PTHR43284">
    <property type="entry name" value="ASPARAGINE SYNTHETASE (GLUTAMINE-HYDROLYZING)"/>
    <property type="match status" value="1"/>
</dbReference>
<dbReference type="GO" id="GO:0005524">
    <property type="term" value="F:ATP binding"/>
    <property type="evidence" value="ECO:0007669"/>
    <property type="project" value="UniProtKB-KW"/>
</dbReference>